<comment type="subcellular location">
    <subcellularLocation>
        <location evidence="1">Cell membrane</location>
        <topology evidence="1">Multi-pass membrane protein</topology>
    </subcellularLocation>
</comment>
<dbReference type="InterPro" id="IPR051327">
    <property type="entry name" value="MATE_MepA_subfamily"/>
</dbReference>
<feature type="transmembrane region" description="Helical" evidence="6">
    <location>
        <begin position="61"/>
        <end position="83"/>
    </location>
</feature>
<dbReference type="InterPro" id="IPR002528">
    <property type="entry name" value="MATE_fam"/>
</dbReference>
<name>A0ABR6W1L5_9BACT</name>
<proteinExistence type="predicted"/>
<evidence type="ECO:0000313" key="7">
    <source>
        <dbReference type="EMBL" id="MBC3790501.1"/>
    </source>
</evidence>
<dbReference type="EMBL" id="VFIA01000004">
    <property type="protein sequence ID" value="MBC3790501.1"/>
    <property type="molecule type" value="Genomic_DNA"/>
</dbReference>
<dbReference type="PANTHER" id="PTHR43823:SF3">
    <property type="entry name" value="MULTIDRUG EXPORT PROTEIN MEPA"/>
    <property type="match status" value="1"/>
</dbReference>
<feature type="transmembrane region" description="Helical" evidence="6">
    <location>
        <begin position="137"/>
        <end position="158"/>
    </location>
</feature>
<evidence type="ECO:0000256" key="1">
    <source>
        <dbReference type="ARBA" id="ARBA00004651"/>
    </source>
</evidence>
<feature type="transmembrane region" description="Helical" evidence="6">
    <location>
        <begin position="104"/>
        <end position="125"/>
    </location>
</feature>
<keyword evidence="5 6" id="KW-0472">Membrane</keyword>
<keyword evidence="4 6" id="KW-1133">Transmembrane helix</keyword>
<organism evidence="7 8">
    <name type="scientific">Spirosoma utsteinense</name>
    <dbReference type="NCBI Taxonomy" id="2585773"/>
    <lineage>
        <taxon>Bacteria</taxon>
        <taxon>Pseudomonadati</taxon>
        <taxon>Bacteroidota</taxon>
        <taxon>Cytophagia</taxon>
        <taxon>Cytophagales</taxon>
        <taxon>Cytophagaceae</taxon>
        <taxon>Spirosoma</taxon>
    </lineage>
</organism>
<evidence type="ECO:0000256" key="6">
    <source>
        <dbReference type="SAM" id="Phobius"/>
    </source>
</evidence>
<feature type="transmembrane region" description="Helical" evidence="6">
    <location>
        <begin position="20"/>
        <end position="41"/>
    </location>
</feature>
<dbReference type="RefSeq" id="WP_186736323.1">
    <property type="nucleotide sequence ID" value="NZ_VFIA01000004.1"/>
</dbReference>
<reference evidence="7 8" key="1">
    <citation type="submission" date="2019-06" db="EMBL/GenBank/DDBJ databases">
        <title>Spirosoma utsteinense sp. nov. isolated from Antarctic ice-free soils.</title>
        <authorList>
            <person name="Tahon G."/>
        </authorList>
    </citation>
    <scope>NUCLEOTIDE SEQUENCE [LARGE SCALE GENOMIC DNA]</scope>
    <source>
        <strain evidence="7 8">LMG 31447</strain>
    </source>
</reference>
<sequence length="185" mass="20208">MNTTEQPVISDLGHAPVRSLFFRFYGPSLVSMASIALHQIINGIILGQQLGKEALAAISLYTPVLFVFIAFVLAVMIGGGILFSKRVGAQRYDEARQVFRFCTTLVVLVSGLVALYAPFITPFLVSPRSLFSTRPNAPSGASFFCLLFCSGCSGADFCRMTTRPTCRVMPVCCRPWLTLGSMCCW</sequence>
<keyword evidence="2" id="KW-1003">Cell membrane</keyword>
<comment type="caution">
    <text evidence="7">The sequence shown here is derived from an EMBL/GenBank/DDBJ whole genome shotgun (WGS) entry which is preliminary data.</text>
</comment>
<keyword evidence="3 6" id="KW-0812">Transmembrane</keyword>
<evidence type="ECO:0000313" key="8">
    <source>
        <dbReference type="Proteomes" id="UP000700732"/>
    </source>
</evidence>
<keyword evidence="8" id="KW-1185">Reference proteome</keyword>
<protein>
    <submittedName>
        <fullName evidence="7">Na+-driven multidrug efflux pump</fullName>
    </submittedName>
</protein>
<evidence type="ECO:0000256" key="5">
    <source>
        <dbReference type="ARBA" id="ARBA00023136"/>
    </source>
</evidence>
<dbReference type="Proteomes" id="UP000700732">
    <property type="component" value="Unassembled WGS sequence"/>
</dbReference>
<dbReference type="Pfam" id="PF01554">
    <property type="entry name" value="MatE"/>
    <property type="match status" value="1"/>
</dbReference>
<evidence type="ECO:0000256" key="3">
    <source>
        <dbReference type="ARBA" id="ARBA00022692"/>
    </source>
</evidence>
<gene>
    <name evidence="7" type="ORF">FH603_991</name>
</gene>
<evidence type="ECO:0000256" key="4">
    <source>
        <dbReference type="ARBA" id="ARBA00022989"/>
    </source>
</evidence>
<dbReference type="PANTHER" id="PTHR43823">
    <property type="entry name" value="SPORULATION PROTEIN YKVU"/>
    <property type="match status" value="1"/>
</dbReference>
<accession>A0ABR6W1L5</accession>
<evidence type="ECO:0000256" key="2">
    <source>
        <dbReference type="ARBA" id="ARBA00022475"/>
    </source>
</evidence>